<proteinExistence type="predicted"/>
<sequence>MHTCKKTSKHFGHEHMIRYRSIAFNKTKLLMMYVLHLQSQSKCRIVKQIDVELFLR</sequence>
<evidence type="ECO:0000313" key="1">
    <source>
        <dbReference type="EMBL" id="PJE77379.1"/>
    </source>
</evidence>
<protein>
    <submittedName>
        <fullName evidence="1">Uncharacterized protein</fullName>
    </submittedName>
</protein>
<dbReference type="AlphaFoldDB" id="A0A2H9T2D6"/>
<accession>A0A2H9T2D6</accession>
<comment type="caution">
    <text evidence="1">The sequence shown here is derived from an EMBL/GenBank/DDBJ whole genome shotgun (WGS) entry which is preliminary data.</text>
</comment>
<gene>
    <name evidence="1" type="ORF">CI610_03697</name>
</gene>
<organism evidence="1">
    <name type="scientific">invertebrate metagenome</name>
    <dbReference type="NCBI Taxonomy" id="1711999"/>
    <lineage>
        <taxon>unclassified sequences</taxon>
        <taxon>metagenomes</taxon>
        <taxon>organismal metagenomes</taxon>
    </lineage>
</organism>
<dbReference type="EMBL" id="NSIT01000678">
    <property type="protein sequence ID" value="PJE77379.1"/>
    <property type="molecule type" value="Genomic_DNA"/>
</dbReference>
<reference evidence="1" key="1">
    <citation type="journal article" date="2017" name="Appl. Environ. Microbiol.">
        <title>Molecular characterization of an Endozoicomonas-like organism causing infection in king scallop Pecten maximus L.</title>
        <authorList>
            <person name="Cano I."/>
            <person name="van Aerle R."/>
            <person name="Ross S."/>
            <person name="Verner-Jeffreys D.W."/>
            <person name="Paley R.K."/>
            <person name="Rimmer G."/>
            <person name="Ryder D."/>
            <person name="Hooper P."/>
            <person name="Stone D."/>
            <person name="Feist S.W."/>
        </authorList>
    </citation>
    <scope>NUCLEOTIDE SEQUENCE</scope>
</reference>
<name>A0A2H9T2D6_9ZZZZ</name>